<dbReference type="Proteomes" id="UP000187735">
    <property type="component" value="Chromosome"/>
</dbReference>
<dbReference type="EMBL" id="CP017641">
    <property type="protein sequence ID" value="APZ94375.1"/>
    <property type="molecule type" value="Genomic_DNA"/>
</dbReference>
<feature type="transmembrane region" description="Helical" evidence="1">
    <location>
        <begin position="80"/>
        <end position="100"/>
    </location>
</feature>
<feature type="transmembrane region" description="Helical" evidence="1">
    <location>
        <begin position="21"/>
        <end position="40"/>
    </location>
</feature>
<feature type="transmembrane region" description="Helical" evidence="1">
    <location>
        <begin position="52"/>
        <end position="68"/>
    </location>
</feature>
<reference evidence="2 3" key="1">
    <citation type="journal article" date="2016" name="Front. Microbiol.">
        <title>Fuerstia marisgermanicae gen. nov., sp. nov., an Unusual Member of the Phylum Planctomycetes from the German Wadden Sea.</title>
        <authorList>
            <person name="Kohn T."/>
            <person name="Heuer A."/>
            <person name="Jogler M."/>
            <person name="Vollmers J."/>
            <person name="Boedeker C."/>
            <person name="Bunk B."/>
            <person name="Rast P."/>
            <person name="Borchert D."/>
            <person name="Glockner I."/>
            <person name="Freese H.M."/>
            <person name="Klenk H.P."/>
            <person name="Overmann J."/>
            <person name="Kaster A.K."/>
            <person name="Rohde M."/>
            <person name="Wiegand S."/>
            <person name="Jogler C."/>
        </authorList>
    </citation>
    <scope>NUCLEOTIDE SEQUENCE [LARGE SCALE GENOMIC DNA]</scope>
    <source>
        <strain evidence="2 3">NH11</strain>
    </source>
</reference>
<keyword evidence="2" id="KW-0808">Transferase</keyword>
<organism evidence="2 3">
    <name type="scientific">Fuerstiella marisgermanici</name>
    <dbReference type="NCBI Taxonomy" id="1891926"/>
    <lineage>
        <taxon>Bacteria</taxon>
        <taxon>Pseudomonadati</taxon>
        <taxon>Planctomycetota</taxon>
        <taxon>Planctomycetia</taxon>
        <taxon>Planctomycetales</taxon>
        <taxon>Planctomycetaceae</taxon>
        <taxon>Fuerstiella</taxon>
    </lineage>
</organism>
<dbReference type="Gene3D" id="1.25.40.10">
    <property type="entry name" value="Tetratricopeptide repeat domain"/>
    <property type="match status" value="1"/>
</dbReference>
<feature type="transmembrane region" description="Helical" evidence="1">
    <location>
        <begin position="147"/>
        <end position="165"/>
    </location>
</feature>
<accession>A0A1P8WJY8</accession>
<sequence>MTEVLNVSAMNNDSNKHSPRRVILVLIALGIFGGILQYSTDVLTSRFGRTDILWTTIVWMVPAAIWFSQQAFPKPVRGTIAALSGLCAWVVWHNVGASGIDLLAPFSASQLALLLVTISVSCLLAGHRRAVGDNAPDLPYDRSLQRWLTGGSVLLAAILLPHAYAHVAAQSQLETMEEALQDQRFLRARRAATVLLCCRPTETVLQQPVVAVASELDDRIQTLEELAEQPLPQASDTAAIGQRVVALMQLDRNQAALDLIRPLTEQPETAPVALDYCGLCCQRLQRWEDSRAWYEKSLQFWQKQPPTQQRASASTSAWKGIAFAERRLDRSADAEKTYLTALETVPSAELHFLLAMHYEDQQRTSSAAQHAGKAMAMAPATYRRRGKELLDRMSHSHIGCLQTSPAKSP</sequence>
<dbReference type="AlphaFoldDB" id="A0A1P8WJY8"/>
<dbReference type="RefSeq" id="WP_077025689.1">
    <property type="nucleotide sequence ID" value="NZ_CP017641.1"/>
</dbReference>
<feature type="transmembrane region" description="Helical" evidence="1">
    <location>
        <begin position="106"/>
        <end position="126"/>
    </location>
</feature>
<dbReference type="GO" id="GO:0016740">
    <property type="term" value="F:transferase activity"/>
    <property type="evidence" value="ECO:0007669"/>
    <property type="project" value="UniProtKB-KW"/>
</dbReference>
<protein>
    <submittedName>
        <fullName evidence="2">Putative O-linked N-acetylglucosamine transferase, SPINDLY family</fullName>
    </submittedName>
</protein>
<keyword evidence="1" id="KW-0812">Transmembrane</keyword>
<keyword evidence="1" id="KW-1133">Transmembrane helix</keyword>
<keyword evidence="3" id="KW-1185">Reference proteome</keyword>
<evidence type="ECO:0000313" key="2">
    <source>
        <dbReference type="EMBL" id="APZ94375.1"/>
    </source>
</evidence>
<dbReference type="STRING" id="1891926.Fuma_04007"/>
<evidence type="ECO:0000256" key="1">
    <source>
        <dbReference type="SAM" id="Phobius"/>
    </source>
</evidence>
<name>A0A1P8WJY8_9PLAN</name>
<keyword evidence="1" id="KW-0472">Membrane</keyword>
<dbReference type="SUPFAM" id="SSF48452">
    <property type="entry name" value="TPR-like"/>
    <property type="match status" value="1"/>
</dbReference>
<dbReference type="KEGG" id="fmr:Fuma_04007"/>
<dbReference type="OrthoDB" id="215446at2"/>
<evidence type="ECO:0000313" key="3">
    <source>
        <dbReference type="Proteomes" id="UP000187735"/>
    </source>
</evidence>
<proteinExistence type="predicted"/>
<gene>
    <name evidence="2" type="ORF">Fuma_04007</name>
</gene>
<dbReference type="InterPro" id="IPR011990">
    <property type="entry name" value="TPR-like_helical_dom_sf"/>
</dbReference>